<keyword evidence="1" id="KW-1133">Transmembrane helix</keyword>
<evidence type="ECO:0000313" key="2">
    <source>
        <dbReference type="EMBL" id="MFC4066869.1"/>
    </source>
</evidence>
<keyword evidence="1" id="KW-0472">Membrane</keyword>
<feature type="transmembrane region" description="Helical" evidence="1">
    <location>
        <begin position="228"/>
        <end position="250"/>
    </location>
</feature>
<name>A0ABV8IRP7_9ACTN</name>
<evidence type="ECO:0000313" key="3">
    <source>
        <dbReference type="Proteomes" id="UP001595867"/>
    </source>
</evidence>
<feature type="transmembrane region" description="Helical" evidence="1">
    <location>
        <begin position="124"/>
        <end position="141"/>
    </location>
</feature>
<proteinExistence type="predicted"/>
<accession>A0ABV8IRP7</accession>
<protein>
    <submittedName>
        <fullName evidence="2">DUF4153 domain-containing protein</fullName>
    </submittedName>
</protein>
<reference evidence="3" key="1">
    <citation type="journal article" date="2019" name="Int. J. Syst. Evol. Microbiol.">
        <title>The Global Catalogue of Microorganisms (GCM) 10K type strain sequencing project: providing services to taxonomists for standard genome sequencing and annotation.</title>
        <authorList>
            <consortium name="The Broad Institute Genomics Platform"/>
            <consortium name="The Broad Institute Genome Sequencing Center for Infectious Disease"/>
            <person name="Wu L."/>
            <person name="Ma J."/>
        </authorList>
    </citation>
    <scope>NUCLEOTIDE SEQUENCE [LARGE SCALE GENOMIC DNA]</scope>
    <source>
        <strain evidence="3">TBRC 5832</strain>
    </source>
</reference>
<feature type="transmembrane region" description="Helical" evidence="1">
    <location>
        <begin position="63"/>
        <end position="83"/>
    </location>
</feature>
<organism evidence="2 3">
    <name type="scientific">Actinoplanes subglobosus</name>
    <dbReference type="NCBI Taxonomy" id="1547892"/>
    <lineage>
        <taxon>Bacteria</taxon>
        <taxon>Bacillati</taxon>
        <taxon>Actinomycetota</taxon>
        <taxon>Actinomycetes</taxon>
        <taxon>Micromonosporales</taxon>
        <taxon>Micromonosporaceae</taxon>
        <taxon>Actinoplanes</taxon>
    </lineage>
</organism>
<dbReference type="Proteomes" id="UP001595867">
    <property type="component" value="Unassembled WGS sequence"/>
</dbReference>
<feature type="transmembrane region" description="Helical" evidence="1">
    <location>
        <begin position="346"/>
        <end position="364"/>
    </location>
</feature>
<dbReference type="RefSeq" id="WP_378067839.1">
    <property type="nucleotide sequence ID" value="NZ_JBHSBL010000017.1"/>
</dbReference>
<feature type="transmembrane region" description="Helical" evidence="1">
    <location>
        <begin position="187"/>
        <end position="208"/>
    </location>
</feature>
<keyword evidence="3" id="KW-1185">Reference proteome</keyword>
<feature type="transmembrane region" description="Helical" evidence="1">
    <location>
        <begin position="315"/>
        <end position="334"/>
    </location>
</feature>
<dbReference type="Pfam" id="PF13687">
    <property type="entry name" value="DUF4153"/>
    <property type="match status" value="1"/>
</dbReference>
<keyword evidence="1" id="KW-0812">Transmembrane</keyword>
<feature type="transmembrane region" description="Helical" evidence="1">
    <location>
        <begin position="271"/>
        <end position="295"/>
    </location>
</feature>
<sequence>MSIATTQPTNGQIGLLHGPWPAANPWSRHWPGPGRPASPATVVAVLAATLVTALSVPLDRAGLGWFVTALAGTAALIAARVVRAPEAVPALVGHRAGTGTPDRYFWAAATVALLATGTFRAAGWLFVLCLLTATLTTALALSSGRSLRSIVVTYALVPIAASRGGLWMARGAARLRGPGRGGDAMRVMATVAVSVVLLVVFGALFVSADAAFARFFEAAIPDLSPVTIVRWVFVTLVAAPLLTAGAFLRAAPPTPGRLDHTEGRKVGRLEWAIPLGLLVMLFAAFVAIQLAVLFGGAQHVVETEGLTYAEYARGGFWQLCVVTALTLVVLAGAARWAPRTERADRILLRVVLGALATLTLVIVGSALHRMNLYTETYGLTRLRLLVAFCEGWFGLVLVMVLVAGIRIRASWLPRVAIAAGVLALLGLTGANPDGLIAENHVQRFERTQKIDFQYLADLSPDAVPALAGLDDADRRACLLDAIGAGMPADDWRGYNQARESARALIAKYPPVSPSACAQMWYRY</sequence>
<feature type="transmembrane region" description="Helical" evidence="1">
    <location>
        <begin position="37"/>
        <end position="56"/>
    </location>
</feature>
<comment type="caution">
    <text evidence="2">The sequence shown here is derived from an EMBL/GenBank/DDBJ whole genome shotgun (WGS) entry which is preliminary data.</text>
</comment>
<evidence type="ECO:0000256" key="1">
    <source>
        <dbReference type="SAM" id="Phobius"/>
    </source>
</evidence>
<dbReference type="EMBL" id="JBHSBL010000017">
    <property type="protein sequence ID" value="MFC4066869.1"/>
    <property type="molecule type" value="Genomic_DNA"/>
</dbReference>
<gene>
    <name evidence="2" type="ORF">ACFO0C_18165</name>
</gene>
<feature type="transmembrane region" description="Helical" evidence="1">
    <location>
        <begin position="384"/>
        <end position="404"/>
    </location>
</feature>
<dbReference type="InterPro" id="IPR025291">
    <property type="entry name" value="DUF4153"/>
</dbReference>